<name>A0AAD7MLU9_9AGAR</name>
<dbReference type="PRINTS" id="PR00320">
    <property type="entry name" value="GPROTEINBRPT"/>
</dbReference>
<dbReference type="SMART" id="SM00320">
    <property type="entry name" value="WD40"/>
    <property type="match status" value="5"/>
</dbReference>
<proteinExistence type="predicted"/>
<dbReference type="Gene3D" id="2.130.10.10">
    <property type="entry name" value="YVTN repeat-like/Quinoprotein amine dehydrogenase"/>
    <property type="match status" value="3"/>
</dbReference>
<reference evidence="5" key="1">
    <citation type="submission" date="2023-03" db="EMBL/GenBank/DDBJ databases">
        <title>Massive genome expansion in bonnet fungi (Mycena s.s.) driven by repeated elements and novel gene families across ecological guilds.</title>
        <authorList>
            <consortium name="Lawrence Berkeley National Laboratory"/>
            <person name="Harder C.B."/>
            <person name="Miyauchi S."/>
            <person name="Viragh M."/>
            <person name="Kuo A."/>
            <person name="Thoen E."/>
            <person name="Andreopoulos B."/>
            <person name="Lu D."/>
            <person name="Skrede I."/>
            <person name="Drula E."/>
            <person name="Henrissat B."/>
            <person name="Morin E."/>
            <person name="Kohler A."/>
            <person name="Barry K."/>
            <person name="LaButti K."/>
            <person name="Morin E."/>
            <person name="Salamov A."/>
            <person name="Lipzen A."/>
            <person name="Mereny Z."/>
            <person name="Hegedus B."/>
            <person name="Baldrian P."/>
            <person name="Stursova M."/>
            <person name="Weitz H."/>
            <person name="Taylor A."/>
            <person name="Grigoriev I.V."/>
            <person name="Nagy L.G."/>
            <person name="Martin F."/>
            <person name="Kauserud H."/>
        </authorList>
    </citation>
    <scope>NUCLEOTIDE SEQUENCE</scope>
    <source>
        <strain evidence="5">CBHHK188m</strain>
    </source>
</reference>
<accession>A0AAD7MLU9</accession>
<dbReference type="InterPro" id="IPR019775">
    <property type="entry name" value="WD40_repeat_CS"/>
</dbReference>
<evidence type="ECO:0000256" key="1">
    <source>
        <dbReference type="ARBA" id="ARBA00022574"/>
    </source>
</evidence>
<keyword evidence="6" id="KW-1185">Reference proteome</keyword>
<protein>
    <recommendedName>
        <fullName evidence="4">Nephrocystin 3-like N-terminal domain-containing protein</fullName>
    </recommendedName>
</protein>
<dbReference type="SUPFAM" id="SSF50978">
    <property type="entry name" value="WD40 repeat-like"/>
    <property type="match status" value="1"/>
</dbReference>
<feature type="repeat" description="WD" evidence="3">
    <location>
        <begin position="777"/>
        <end position="809"/>
    </location>
</feature>
<dbReference type="AlphaFoldDB" id="A0AAD7MLU9"/>
<feature type="repeat" description="WD" evidence="3">
    <location>
        <begin position="574"/>
        <end position="614"/>
    </location>
</feature>
<dbReference type="PANTHER" id="PTHR19848:SF8">
    <property type="entry name" value="F-BOX AND WD REPEAT DOMAIN CONTAINING 7"/>
    <property type="match status" value="1"/>
</dbReference>
<feature type="repeat" description="WD" evidence="3">
    <location>
        <begin position="657"/>
        <end position="698"/>
    </location>
</feature>
<dbReference type="InterPro" id="IPR027417">
    <property type="entry name" value="P-loop_NTPase"/>
</dbReference>
<dbReference type="Pfam" id="PF00400">
    <property type="entry name" value="WD40"/>
    <property type="match status" value="5"/>
</dbReference>
<dbReference type="InterPro" id="IPR036322">
    <property type="entry name" value="WD40_repeat_dom_sf"/>
</dbReference>
<dbReference type="EMBL" id="JARJLG010000246">
    <property type="protein sequence ID" value="KAJ7723497.1"/>
    <property type="molecule type" value="Genomic_DNA"/>
</dbReference>
<evidence type="ECO:0000313" key="5">
    <source>
        <dbReference type="EMBL" id="KAJ7723497.1"/>
    </source>
</evidence>
<feature type="non-terminal residue" evidence="5">
    <location>
        <position position="886"/>
    </location>
</feature>
<evidence type="ECO:0000313" key="6">
    <source>
        <dbReference type="Proteomes" id="UP001215280"/>
    </source>
</evidence>
<dbReference type="Proteomes" id="UP001215280">
    <property type="component" value="Unassembled WGS sequence"/>
</dbReference>
<keyword evidence="1 3" id="KW-0853">WD repeat</keyword>
<dbReference type="SUPFAM" id="SSF52540">
    <property type="entry name" value="P-loop containing nucleoside triphosphate hydrolases"/>
    <property type="match status" value="1"/>
</dbReference>
<keyword evidence="2" id="KW-0677">Repeat</keyword>
<gene>
    <name evidence="5" type="ORF">DFH07DRAFT_759459</name>
</gene>
<evidence type="ECO:0000259" key="4">
    <source>
        <dbReference type="Pfam" id="PF24883"/>
    </source>
</evidence>
<feature type="domain" description="Nephrocystin 3-like N-terminal" evidence="4">
    <location>
        <begin position="8"/>
        <end position="178"/>
    </location>
</feature>
<dbReference type="CDD" id="cd00200">
    <property type="entry name" value="WD40"/>
    <property type="match status" value="1"/>
</dbReference>
<feature type="repeat" description="WD" evidence="3">
    <location>
        <begin position="616"/>
        <end position="657"/>
    </location>
</feature>
<evidence type="ECO:0000256" key="3">
    <source>
        <dbReference type="PROSITE-ProRule" id="PRU00221"/>
    </source>
</evidence>
<dbReference type="PROSITE" id="PS00678">
    <property type="entry name" value="WD_REPEATS_1"/>
    <property type="match status" value="2"/>
</dbReference>
<dbReference type="PROSITE" id="PS50082">
    <property type="entry name" value="WD_REPEATS_2"/>
    <property type="match status" value="4"/>
</dbReference>
<dbReference type="Pfam" id="PF24883">
    <property type="entry name" value="NPHP3_N"/>
    <property type="match status" value="1"/>
</dbReference>
<evidence type="ECO:0000256" key="2">
    <source>
        <dbReference type="ARBA" id="ARBA00022737"/>
    </source>
</evidence>
<dbReference type="InterPro" id="IPR056884">
    <property type="entry name" value="NPHP3-like_N"/>
</dbReference>
<dbReference type="PROSITE" id="PS50294">
    <property type="entry name" value="WD_REPEATS_REGION"/>
    <property type="match status" value="4"/>
</dbReference>
<dbReference type="PANTHER" id="PTHR19848">
    <property type="entry name" value="WD40 REPEAT PROTEIN"/>
    <property type="match status" value="1"/>
</dbReference>
<dbReference type="Gene3D" id="3.40.50.300">
    <property type="entry name" value="P-loop containing nucleotide triphosphate hydrolases"/>
    <property type="match status" value="1"/>
</dbReference>
<dbReference type="InterPro" id="IPR001680">
    <property type="entry name" value="WD40_rpt"/>
</dbReference>
<comment type="caution">
    <text evidence="5">The sequence shown here is derived from an EMBL/GenBank/DDBJ whole genome shotgun (WGS) entry which is preliminary data.</text>
</comment>
<organism evidence="5 6">
    <name type="scientific">Mycena maculata</name>
    <dbReference type="NCBI Taxonomy" id="230809"/>
    <lineage>
        <taxon>Eukaryota</taxon>
        <taxon>Fungi</taxon>
        <taxon>Dikarya</taxon>
        <taxon>Basidiomycota</taxon>
        <taxon>Agaricomycotina</taxon>
        <taxon>Agaricomycetes</taxon>
        <taxon>Agaricomycetidae</taxon>
        <taxon>Agaricales</taxon>
        <taxon>Marasmiineae</taxon>
        <taxon>Mycenaceae</taxon>
        <taxon>Mycena</taxon>
    </lineage>
</organism>
<dbReference type="InterPro" id="IPR020472">
    <property type="entry name" value="WD40_PAC1"/>
</dbReference>
<sequence length="886" mass="99431">PGCLEGTRERIFRKIYSWLESSDSPNILWIKGFPGSGKSCIARSVVEQLTVTPSFGSSFFFERDGGTFTAPSTMLRSIASDLSRRPLIMEALVAELEARKIDFSTASINEQFVRLVENPLRHFAHELREGNPLIIVLDALDECGGLGKFRRQDRDAVLAIIQRWSTFSPLLRLVVTSRDETSIAEVLDPISTPLALKLDSQQATRDIEEFLNAEFKRIARNYHLPDSWPTREEIRTLAKKAKGLFVWAATLVKFVDQPRPQYVLQRILRGDMDVEGDITDLYELILRISFYQDRQPSPEFVAEFNTFVGCIGTASRPLEKDSALFDILGVQAETARFICTQLRSVLMDDGKHLRFHHQSFVDFLISNFCPLGFRIIPHDSRKKTSRAIFHLLNNRLRFDPCKIRTSRDSNPAPAATTKYIPPEIYYACKSWEDCLSEDNKGDAEILSSLKTFFETKFLYWLEVLSLGGEIPCARNQLCYAAIWSTDCELLKFLEDAIAFLETFQECISKSAPHIYLSAMTFTPETSKIHQIYSPLIRPCATVKVQTAESFRRGRSDIPAPIIYSAPDAEFAEEFEGHVDDILSVLFTEDGYVASASYDATIRFWDPTSGGPVLTPFTTHKKAVTSLAFASDSKFLASGSRDGTASVWDMETHKLLATFADEDVITCVAISPAGTLLVTGSKNKTVKFWDISEEKECRAAFREHTDRVTALAFLDDNDTLSGSLDGKIYRHHISGHSEMLNSHQLQSVAVNGSRIAAAVGNRIQIWDITSGKLILGPFDGHRDVVTSMAFSEDGKRLVSGSMDRTVRIWNTGSEIGDPLGGFPEGSKIESTGWIRGPKRDLIIWVPQSYRRRLCWGRALTVIDGRPGAHITVSEALLGRRWYQCLAI</sequence>
<dbReference type="InterPro" id="IPR015943">
    <property type="entry name" value="WD40/YVTN_repeat-like_dom_sf"/>
</dbReference>